<dbReference type="PROSITE" id="PS00194">
    <property type="entry name" value="THIOREDOXIN_1"/>
    <property type="match status" value="1"/>
</dbReference>
<feature type="domain" description="Thioredoxin" evidence="3">
    <location>
        <begin position="27"/>
        <end position="194"/>
    </location>
</feature>
<protein>
    <recommendedName>
        <fullName evidence="3">Thioredoxin domain-containing protein</fullName>
    </recommendedName>
</protein>
<dbReference type="PANTHER" id="PTHR42852:SF17">
    <property type="entry name" value="THIOREDOXIN-LIKE PROTEIN HI_1115"/>
    <property type="match status" value="1"/>
</dbReference>
<dbReference type="STRING" id="1912961.BU204_15685"/>
<feature type="signal peptide" evidence="2">
    <location>
        <begin position="1"/>
        <end position="19"/>
    </location>
</feature>
<evidence type="ECO:0000259" key="3">
    <source>
        <dbReference type="PROSITE" id="PS51352"/>
    </source>
</evidence>
<name>A0A1Q8CQM3_9PSEU</name>
<sequence>MTRAALVASGLAVALLLTACGGEQREAGPEAPAPTSTAPATTGAAKPAPAPDAVSEPPAPEEVPELLRFEAKTLDGHVFHGADLLGGPAVLWFWAPWCPTCQAEAPTIAQAARTGGARFVGVAAQDEVPAMREFVDQYGLDGFTHLADEDLAVWNRFEVAYQPAYAFVDSRGEVTVETELLEPEELLARVRALR</sequence>
<evidence type="ECO:0000313" key="4">
    <source>
        <dbReference type="EMBL" id="OLF16640.1"/>
    </source>
</evidence>
<dbReference type="Proteomes" id="UP000185596">
    <property type="component" value="Unassembled WGS sequence"/>
</dbReference>
<evidence type="ECO:0000256" key="2">
    <source>
        <dbReference type="SAM" id="SignalP"/>
    </source>
</evidence>
<dbReference type="Gene3D" id="3.40.30.10">
    <property type="entry name" value="Glutaredoxin"/>
    <property type="match status" value="1"/>
</dbReference>
<feature type="compositionally biased region" description="Low complexity" evidence="1">
    <location>
        <begin position="29"/>
        <end position="56"/>
    </location>
</feature>
<dbReference type="GO" id="GO:0016209">
    <property type="term" value="F:antioxidant activity"/>
    <property type="evidence" value="ECO:0007669"/>
    <property type="project" value="InterPro"/>
</dbReference>
<dbReference type="OrthoDB" id="9790194at2"/>
<dbReference type="Pfam" id="PF00578">
    <property type="entry name" value="AhpC-TSA"/>
    <property type="match status" value="1"/>
</dbReference>
<keyword evidence="5" id="KW-1185">Reference proteome</keyword>
<comment type="caution">
    <text evidence="4">The sequence shown here is derived from an EMBL/GenBank/DDBJ whole genome shotgun (WGS) entry which is preliminary data.</text>
</comment>
<dbReference type="GO" id="GO:0016491">
    <property type="term" value="F:oxidoreductase activity"/>
    <property type="evidence" value="ECO:0007669"/>
    <property type="project" value="InterPro"/>
</dbReference>
<gene>
    <name evidence="4" type="ORF">BU204_15685</name>
</gene>
<dbReference type="PANTHER" id="PTHR42852">
    <property type="entry name" value="THIOL:DISULFIDE INTERCHANGE PROTEIN DSBE"/>
    <property type="match status" value="1"/>
</dbReference>
<dbReference type="InterPro" id="IPR050553">
    <property type="entry name" value="Thioredoxin_ResA/DsbE_sf"/>
</dbReference>
<dbReference type="InterPro" id="IPR036249">
    <property type="entry name" value="Thioredoxin-like_sf"/>
</dbReference>
<feature type="chain" id="PRO_5039098156" description="Thioredoxin domain-containing protein" evidence="2">
    <location>
        <begin position="20"/>
        <end position="194"/>
    </location>
</feature>
<accession>A0A1Q8CQM3</accession>
<keyword evidence="2" id="KW-0732">Signal</keyword>
<dbReference type="SUPFAM" id="SSF52833">
    <property type="entry name" value="Thioredoxin-like"/>
    <property type="match status" value="1"/>
</dbReference>
<proteinExistence type="predicted"/>
<dbReference type="InterPro" id="IPR013766">
    <property type="entry name" value="Thioredoxin_domain"/>
</dbReference>
<dbReference type="RefSeq" id="WP_075126416.1">
    <property type="nucleotide sequence ID" value="NZ_MSIE01000027.1"/>
</dbReference>
<dbReference type="InterPro" id="IPR000866">
    <property type="entry name" value="AhpC/TSA"/>
</dbReference>
<organism evidence="4 5">
    <name type="scientific">Actinophytocola xanthii</name>
    <dbReference type="NCBI Taxonomy" id="1912961"/>
    <lineage>
        <taxon>Bacteria</taxon>
        <taxon>Bacillati</taxon>
        <taxon>Actinomycetota</taxon>
        <taxon>Actinomycetes</taxon>
        <taxon>Pseudonocardiales</taxon>
        <taxon>Pseudonocardiaceae</taxon>
    </lineage>
</organism>
<evidence type="ECO:0000313" key="5">
    <source>
        <dbReference type="Proteomes" id="UP000185596"/>
    </source>
</evidence>
<evidence type="ECO:0000256" key="1">
    <source>
        <dbReference type="SAM" id="MobiDB-lite"/>
    </source>
</evidence>
<dbReference type="PROSITE" id="PS51257">
    <property type="entry name" value="PROKAR_LIPOPROTEIN"/>
    <property type="match status" value="1"/>
</dbReference>
<dbReference type="AlphaFoldDB" id="A0A1Q8CQM3"/>
<dbReference type="EMBL" id="MSIE01000027">
    <property type="protein sequence ID" value="OLF16640.1"/>
    <property type="molecule type" value="Genomic_DNA"/>
</dbReference>
<feature type="region of interest" description="Disordered" evidence="1">
    <location>
        <begin position="24"/>
        <end position="62"/>
    </location>
</feature>
<reference evidence="4 5" key="1">
    <citation type="submission" date="2016-12" db="EMBL/GenBank/DDBJ databases">
        <title>The draft genome sequence of Actinophytocola sp. 11-183.</title>
        <authorList>
            <person name="Wang W."/>
            <person name="Yuan L."/>
        </authorList>
    </citation>
    <scope>NUCLEOTIDE SEQUENCE [LARGE SCALE GENOMIC DNA]</scope>
    <source>
        <strain evidence="4 5">11-183</strain>
    </source>
</reference>
<dbReference type="InterPro" id="IPR017937">
    <property type="entry name" value="Thioredoxin_CS"/>
</dbReference>
<dbReference type="PROSITE" id="PS51352">
    <property type="entry name" value="THIOREDOXIN_2"/>
    <property type="match status" value="1"/>
</dbReference>